<dbReference type="Gene3D" id="3.40.50.12170">
    <property type="entry name" value="Uncharacterised protein PF07075, DUF1343"/>
    <property type="match status" value="1"/>
</dbReference>
<name>A0A918JIU5_9ALTE</name>
<feature type="signal peptide" evidence="1">
    <location>
        <begin position="1"/>
        <end position="19"/>
    </location>
</feature>
<protein>
    <recommendedName>
        <fullName evidence="6">DUF1343 domain-containing protein</fullName>
    </recommendedName>
</protein>
<dbReference type="RefSeq" id="WP_189404081.1">
    <property type="nucleotide sequence ID" value="NZ_BMXP01000002.1"/>
</dbReference>
<evidence type="ECO:0000256" key="1">
    <source>
        <dbReference type="SAM" id="SignalP"/>
    </source>
</evidence>
<dbReference type="Pfam" id="PF07075">
    <property type="entry name" value="NamZ_N"/>
    <property type="match status" value="1"/>
</dbReference>
<dbReference type="PANTHER" id="PTHR42915">
    <property type="entry name" value="HYPOTHETICAL 460 KDA PROTEIN IN FEUA-SIGW INTERGENIC REGION [PRECURSOR]"/>
    <property type="match status" value="1"/>
</dbReference>
<dbReference type="PANTHER" id="PTHR42915:SF1">
    <property type="entry name" value="PEPTIDOGLYCAN BETA-N-ACETYLMURAMIDASE NAMZ"/>
    <property type="match status" value="1"/>
</dbReference>
<feature type="domain" description="Peptidoglycan beta-N-acetylmuramidase NamZ N-terminal" evidence="2">
    <location>
        <begin position="39"/>
        <end position="237"/>
    </location>
</feature>
<dbReference type="Pfam" id="PF20732">
    <property type="entry name" value="NamZ_C"/>
    <property type="match status" value="1"/>
</dbReference>
<comment type="caution">
    <text evidence="4">The sequence shown here is derived from an EMBL/GenBank/DDBJ whole genome shotgun (WGS) entry which is preliminary data.</text>
</comment>
<accession>A0A918JIU5</accession>
<dbReference type="Gene3D" id="3.90.1150.140">
    <property type="match status" value="1"/>
</dbReference>
<dbReference type="InterPro" id="IPR008302">
    <property type="entry name" value="NamZ"/>
</dbReference>
<dbReference type="GO" id="GO:0033922">
    <property type="term" value="F:peptidoglycan beta-N-acetylmuramidase activity"/>
    <property type="evidence" value="ECO:0007669"/>
    <property type="project" value="InterPro"/>
</dbReference>
<reference evidence="4" key="2">
    <citation type="submission" date="2020-09" db="EMBL/GenBank/DDBJ databases">
        <authorList>
            <person name="Sun Q."/>
            <person name="Kim S."/>
        </authorList>
    </citation>
    <scope>NUCLEOTIDE SEQUENCE</scope>
    <source>
        <strain evidence="4">KCTC 22164</strain>
    </source>
</reference>
<reference evidence="4" key="1">
    <citation type="journal article" date="2014" name="Int. J. Syst. Evol. Microbiol.">
        <title>Complete genome sequence of Corynebacterium casei LMG S-19264T (=DSM 44701T), isolated from a smear-ripened cheese.</title>
        <authorList>
            <consortium name="US DOE Joint Genome Institute (JGI-PGF)"/>
            <person name="Walter F."/>
            <person name="Albersmeier A."/>
            <person name="Kalinowski J."/>
            <person name="Ruckert C."/>
        </authorList>
    </citation>
    <scope>NUCLEOTIDE SEQUENCE</scope>
    <source>
        <strain evidence="4">KCTC 22164</strain>
    </source>
</reference>
<proteinExistence type="predicted"/>
<organism evidence="4 5">
    <name type="scientific">Alteromonas halophila</name>
    <dbReference type="NCBI Taxonomy" id="516698"/>
    <lineage>
        <taxon>Bacteria</taxon>
        <taxon>Pseudomonadati</taxon>
        <taxon>Pseudomonadota</taxon>
        <taxon>Gammaproteobacteria</taxon>
        <taxon>Alteromonadales</taxon>
        <taxon>Alteromonadaceae</taxon>
        <taxon>Alteromonas/Salinimonas group</taxon>
        <taxon>Alteromonas</taxon>
    </lineage>
</organism>
<keyword evidence="1" id="KW-0732">Signal</keyword>
<evidence type="ECO:0008006" key="6">
    <source>
        <dbReference type="Google" id="ProtNLM"/>
    </source>
</evidence>
<evidence type="ECO:0000259" key="2">
    <source>
        <dbReference type="Pfam" id="PF07075"/>
    </source>
</evidence>
<gene>
    <name evidence="4" type="ORF">GCM10007391_10330</name>
</gene>
<feature type="domain" description="Peptidoglycan beta-N-acetylmuramidase NamZ C-terminal" evidence="3">
    <location>
        <begin position="242"/>
        <end position="379"/>
    </location>
</feature>
<evidence type="ECO:0000313" key="4">
    <source>
        <dbReference type="EMBL" id="GGW79483.1"/>
    </source>
</evidence>
<dbReference type="Proteomes" id="UP000631300">
    <property type="component" value="Unassembled WGS sequence"/>
</dbReference>
<dbReference type="InterPro" id="IPR048502">
    <property type="entry name" value="NamZ_N"/>
</dbReference>
<dbReference type="PIRSF" id="PIRSF016719">
    <property type="entry name" value="UCP016719"/>
    <property type="match status" value="1"/>
</dbReference>
<evidence type="ECO:0000313" key="5">
    <source>
        <dbReference type="Proteomes" id="UP000631300"/>
    </source>
</evidence>
<keyword evidence="5" id="KW-1185">Reference proteome</keyword>
<dbReference type="AlphaFoldDB" id="A0A918JIU5"/>
<sequence>MMRYLIVILLSLICLPAAAISVGAAKTDQYLPLLKGKRVSLVVNHTARVNDKHLLDVLREHEVNVVSVMSPEHGFRGQAAAGEKVADGTDSKTGLPVHSLYGSTKKPTKAMLENVDVLVFDMQDVGTRFYTYLSTLHYVLEAAAEQNISVVVLDRPNPHIGIVDGPVLAPAFQSFVGMHPIPVMHGMTLGELARMIKGESWINASQALRLHVIPVDGYSRSTPYTLPIPPSPNLPNMLAISLYPTLCFFEGTAVSVGRGTATPFQLIGHDQVMLGDTPVTIAGNEAAPSPKLNGKTLQAQRFTAPRSNRIDLALLIAAYQRFNDTDVPFFTRPAFFDKLAGTSALREAIEAGATPSEIRQQWQQPLAAFRARRAPYLLYPKGQAHDEH</sequence>
<feature type="chain" id="PRO_5037157494" description="DUF1343 domain-containing protein" evidence="1">
    <location>
        <begin position="20"/>
        <end position="388"/>
    </location>
</feature>
<dbReference type="EMBL" id="BMXP01000002">
    <property type="protein sequence ID" value="GGW79483.1"/>
    <property type="molecule type" value="Genomic_DNA"/>
</dbReference>
<evidence type="ECO:0000259" key="3">
    <source>
        <dbReference type="Pfam" id="PF20732"/>
    </source>
</evidence>
<dbReference type="InterPro" id="IPR048503">
    <property type="entry name" value="NamZ_C"/>
</dbReference>